<dbReference type="SUPFAM" id="SSF48403">
    <property type="entry name" value="Ankyrin repeat"/>
    <property type="match status" value="1"/>
</dbReference>
<comment type="similarity">
    <text evidence="1">Belongs to the ankyrin SOCS box (ASB) family.</text>
</comment>
<dbReference type="PANTHER" id="PTHR24136:SF15">
    <property type="entry name" value="ANK_REP_REGION DOMAIN-CONTAINING PROTEIN"/>
    <property type="match status" value="1"/>
</dbReference>
<name>A0A1Q3B5M7_CEPFO</name>
<feature type="repeat" description="ANK" evidence="4">
    <location>
        <begin position="152"/>
        <end position="184"/>
    </location>
</feature>
<dbReference type="InParanoid" id="A0A1Q3B5M7"/>
<dbReference type="GO" id="GO:0016567">
    <property type="term" value="P:protein ubiquitination"/>
    <property type="evidence" value="ECO:0007669"/>
    <property type="project" value="TreeGrafter"/>
</dbReference>
<dbReference type="STRING" id="3775.A0A1Q3B5M7"/>
<dbReference type="GO" id="GO:0045732">
    <property type="term" value="P:positive regulation of protein catabolic process"/>
    <property type="evidence" value="ECO:0007669"/>
    <property type="project" value="TreeGrafter"/>
</dbReference>
<dbReference type="PROSITE" id="PS50088">
    <property type="entry name" value="ANK_REPEAT"/>
    <property type="match status" value="1"/>
</dbReference>
<dbReference type="AlphaFoldDB" id="A0A1Q3B5M7"/>
<evidence type="ECO:0000256" key="4">
    <source>
        <dbReference type="PROSITE-ProRule" id="PRU00023"/>
    </source>
</evidence>
<protein>
    <submittedName>
        <fullName evidence="5">Uncharacterized protein</fullName>
    </submittedName>
</protein>
<keyword evidence="6" id="KW-1185">Reference proteome</keyword>
<dbReference type="OrthoDB" id="673776at2759"/>
<dbReference type="InterPro" id="IPR002110">
    <property type="entry name" value="Ankyrin_rpt"/>
</dbReference>
<accession>A0A1Q3B5M7</accession>
<reference evidence="6" key="1">
    <citation type="submission" date="2016-04" db="EMBL/GenBank/DDBJ databases">
        <title>Cephalotus genome sequencing.</title>
        <authorList>
            <person name="Fukushima K."/>
            <person name="Hasebe M."/>
            <person name="Fang X."/>
        </authorList>
    </citation>
    <scope>NUCLEOTIDE SEQUENCE [LARGE SCALE GENOMIC DNA]</scope>
    <source>
        <strain evidence="6">cv. St1</strain>
    </source>
</reference>
<dbReference type="PANTHER" id="PTHR24136">
    <property type="entry name" value="SOWAH (DROSOPHILA) HOMOLOG"/>
    <property type="match status" value="1"/>
</dbReference>
<keyword evidence="3 4" id="KW-0040">ANK repeat</keyword>
<dbReference type="Proteomes" id="UP000187406">
    <property type="component" value="Unassembled WGS sequence"/>
</dbReference>
<proteinExistence type="inferred from homology"/>
<evidence type="ECO:0000256" key="1">
    <source>
        <dbReference type="ARBA" id="ARBA00005949"/>
    </source>
</evidence>
<evidence type="ECO:0000256" key="2">
    <source>
        <dbReference type="ARBA" id="ARBA00022737"/>
    </source>
</evidence>
<dbReference type="InterPro" id="IPR051573">
    <property type="entry name" value="Ankyrin-SOCS_box_domain"/>
</dbReference>
<organism evidence="5 6">
    <name type="scientific">Cephalotus follicularis</name>
    <name type="common">Albany pitcher plant</name>
    <dbReference type="NCBI Taxonomy" id="3775"/>
    <lineage>
        <taxon>Eukaryota</taxon>
        <taxon>Viridiplantae</taxon>
        <taxon>Streptophyta</taxon>
        <taxon>Embryophyta</taxon>
        <taxon>Tracheophyta</taxon>
        <taxon>Spermatophyta</taxon>
        <taxon>Magnoliopsida</taxon>
        <taxon>eudicotyledons</taxon>
        <taxon>Gunneridae</taxon>
        <taxon>Pentapetalae</taxon>
        <taxon>rosids</taxon>
        <taxon>fabids</taxon>
        <taxon>Oxalidales</taxon>
        <taxon>Cephalotaceae</taxon>
        <taxon>Cephalotus</taxon>
    </lineage>
</organism>
<dbReference type="InterPro" id="IPR036770">
    <property type="entry name" value="Ankyrin_rpt-contain_sf"/>
</dbReference>
<evidence type="ECO:0000313" key="6">
    <source>
        <dbReference type="Proteomes" id="UP000187406"/>
    </source>
</evidence>
<evidence type="ECO:0000256" key="3">
    <source>
        <dbReference type="ARBA" id="ARBA00023043"/>
    </source>
</evidence>
<comment type="caution">
    <text evidence="5">The sequence shown here is derived from an EMBL/GenBank/DDBJ whole genome shotgun (WGS) entry which is preliminary data.</text>
</comment>
<feature type="non-terminal residue" evidence="5">
    <location>
        <position position="1"/>
    </location>
</feature>
<evidence type="ECO:0000313" key="5">
    <source>
        <dbReference type="EMBL" id="GAV63229.1"/>
    </source>
</evidence>
<keyword evidence="2" id="KW-0677">Repeat</keyword>
<dbReference type="EMBL" id="BDDD01000298">
    <property type="protein sequence ID" value="GAV63229.1"/>
    <property type="molecule type" value="Genomic_DNA"/>
</dbReference>
<gene>
    <name evidence="5" type="ORF">CFOL_v3_06749</name>
</gene>
<sequence>TLIIIKPRTKLKLILSHNNWSTPIQSPTEFGLVLRVSSARFPTLFTCHSRRRRCVATSDLSIMDMYMDDSDPDEYSPEDQLQLAIQDDDKDKFIQAMSYFEETFTIFATMFPYSVTANLMGYVTEYNAMNCAAALLRGEAGLRVDLNVPLPHGSYPLHHAASVFSIHLIDLYLQHGGNTDVIYNGLLPLNVALEKLGCHNYLVDWTAKDSIFKLITILCLPQMKVPLEATKLLAQHTKKATEELFRYAKDGRPLQMAVLLMVARDIVMAPIYSQDALTLNGIMSLRRCIKEEIAALMQDEVDLAGKSRYSTAVKVFKEKRAGLYSALTMLDVFEKAGDAIDAYLQADVINKL</sequence>